<evidence type="ECO:0000259" key="2">
    <source>
        <dbReference type="Pfam" id="PF20182"/>
    </source>
</evidence>
<dbReference type="InterPro" id="IPR046675">
    <property type="entry name" value="DUF6545"/>
</dbReference>
<dbReference type="NCBIfam" id="NF042915">
    <property type="entry name" value="MAB_1171c_fam"/>
    <property type="match status" value="1"/>
</dbReference>
<feature type="transmembrane region" description="Helical" evidence="1">
    <location>
        <begin position="6"/>
        <end position="25"/>
    </location>
</feature>
<keyword evidence="4" id="KW-1185">Reference proteome</keyword>
<feature type="transmembrane region" description="Helical" evidence="1">
    <location>
        <begin position="182"/>
        <end position="201"/>
    </location>
</feature>
<feature type="transmembrane region" description="Helical" evidence="1">
    <location>
        <begin position="37"/>
        <end position="62"/>
    </location>
</feature>
<dbReference type="RefSeq" id="WP_285973056.1">
    <property type="nucleotide sequence ID" value="NZ_CP127294.1"/>
</dbReference>
<dbReference type="Pfam" id="PF20182">
    <property type="entry name" value="DUF6545"/>
    <property type="match status" value="1"/>
</dbReference>
<feature type="transmembrane region" description="Helical" evidence="1">
    <location>
        <begin position="213"/>
        <end position="232"/>
    </location>
</feature>
<proteinExistence type="predicted"/>
<dbReference type="KEGG" id="acab:QRX50_17825"/>
<keyword evidence="1" id="KW-1133">Transmembrane helix</keyword>
<evidence type="ECO:0000313" key="3">
    <source>
        <dbReference type="EMBL" id="WIX82488.1"/>
    </source>
</evidence>
<gene>
    <name evidence="3" type="ORF">QRX50_17825</name>
</gene>
<protein>
    <recommendedName>
        <fullName evidence="2">DUF6545 domain-containing protein</fullName>
    </recommendedName>
</protein>
<sequence length="377" mass="41221">MNALKIVLFASSAVSSYAAFLYKLASIRRGWGDIGYVTMMVTLVLQCLTFTMGAVSLSVVTFFGVQNLAILVLHLSAVAYCISAQVLLMQWANPLSEVRRAIRAWIIAGVVLCVVLTALFFIGNRPGTPASAFGTGSSDPVILVYLLLFIVSQAVPCVTIYHQCIPYARSTTKPWLRRALRMLAAGAVVLFLYCAARTVNIVSPMFGLSVGQWAIAASLFSALGIVIVSLGLTMPSWGGHVSNLLAWGRNYSSYRALYPLWHSLYESSPGIALEPPSSADRQWSDLHYRLHRRVIEIRDGWRALRPYMDRAESSPAEPADQALVEATKIKHALRAKNSGVTPARSQDNGSFDDHDAKTFAAEVDWLTQVSAAYGRLS</sequence>
<dbReference type="EMBL" id="CP127294">
    <property type="protein sequence ID" value="WIX82488.1"/>
    <property type="molecule type" value="Genomic_DNA"/>
</dbReference>
<evidence type="ECO:0000256" key="1">
    <source>
        <dbReference type="SAM" id="Phobius"/>
    </source>
</evidence>
<dbReference type="InterPro" id="IPR050039">
    <property type="entry name" value="MAB_1171c-like"/>
</dbReference>
<accession>A0A9Y2IPQ5</accession>
<keyword evidence="1" id="KW-0472">Membrane</keyword>
<feature type="domain" description="DUF6545" evidence="2">
    <location>
        <begin position="246"/>
        <end position="373"/>
    </location>
</feature>
<reference evidence="3 4" key="1">
    <citation type="submission" date="2023-06" db="EMBL/GenBank/DDBJ databases">
        <authorList>
            <person name="Oyuntsetseg B."/>
            <person name="Kim S.B."/>
        </authorList>
    </citation>
    <scope>NUCLEOTIDE SEQUENCE [LARGE SCALE GENOMIC DNA]</scope>
    <source>
        <strain evidence="3 4">2-15</strain>
    </source>
</reference>
<evidence type="ECO:0000313" key="4">
    <source>
        <dbReference type="Proteomes" id="UP001236014"/>
    </source>
</evidence>
<name>A0A9Y2IPQ5_9PSEU</name>
<dbReference type="Proteomes" id="UP001236014">
    <property type="component" value="Chromosome"/>
</dbReference>
<feature type="transmembrane region" description="Helical" evidence="1">
    <location>
        <begin position="142"/>
        <end position="161"/>
    </location>
</feature>
<feature type="transmembrane region" description="Helical" evidence="1">
    <location>
        <begin position="68"/>
        <end position="89"/>
    </location>
</feature>
<organism evidence="3 4">
    <name type="scientific">Amycolatopsis carbonis</name>
    <dbReference type="NCBI Taxonomy" id="715471"/>
    <lineage>
        <taxon>Bacteria</taxon>
        <taxon>Bacillati</taxon>
        <taxon>Actinomycetota</taxon>
        <taxon>Actinomycetes</taxon>
        <taxon>Pseudonocardiales</taxon>
        <taxon>Pseudonocardiaceae</taxon>
        <taxon>Amycolatopsis</taxon>
    </lineage>
</organism>
<keyword evidence="1" id="KW-0812">Transmembrane</keyword>
<dbReference type="AlphaFoldDB" id="A0A9Y2IPQ5"/>
<feature type="transmembrane region" description="Helical" evidence="1">
    <location>
        <begin position="101"/>
        <end position="122"/>
    </location>
</feature>